<evidence type="ECO:0000313" key="2">
    <source>
        <dbReference type="Proteomes" id="UP000248887"/>
    </source>
</evidence>
<dbReference type="InterPro" id="IPR001753">
    <property type="entry name" value="Enoyl-CoA_hydra/iso"/>
</dbReference>
<organism evidence="1 2">
    <name type="scientific">Ancylobacter novellus</name>
    <name type="common">Thiobacillus novellus</name>
    <dbReference type="NCBI Taxonomy" id="921"/>
    <lineage>
        <taxon>Bacteria</taxon>
        <taxon>Pseudomonadati</taxon>
        <taxon>Pseudomonadota</taxon>
        <taxon>Alphaproteobacteria</taxon>
        <taxon>Hyphomicrobiales</taxon>
        <taxon>Xanthobacteraceae</taxon>
        <taxon>Ancylobacter</taxon>
    </lineage>
</organism>
<dbReference type="EMBL" id="QFQD01000028">
    <property type="protein sequence ID" value="PZQ82816.1"/>
    <property type="molecule type" value="Genomic_DNA"/>
</dbReference>
<gene>
    <name evidence="1" type="ORF">DI549_10175</name>
</gene>
<name>A0A2W5QZZ6_ANCNO</name>
<dbReference type="CDD" id="cd06558">
    <property type="entry name" value="crotonase-like"/>
    <property type="match status" value="1"/>
</dbReference>
<proteinExistence type="predicted"/>
<dbReference type="PANTHER" id="PTHR11941:SF54">
    <property type="entry name" value="ENOYL-COA HYDRATASE, MITOCHONDRIAL"/>
    <property type="match status" value="1"/>
</dbReference>
<reference evidence="1 2" key="1">
    <citation type="submission" date="2017-08" db="EMBL/GenBank/DDBJ databases">
        <title>Infants hospitalized years apart are colonized by the same room-sourced microbial strains.</title>
        <authorList>
            <person name="Brooks B."/>
            <person name="Olm M.R."/>
            <person name="Firek B.A."/>
            <person name="Baker R."/>
            <person name="Thomas B.C."/>
            <person name="Morowitz M.J."/>
            <person name="Banfield J.F."/>
        </authorList>
    </citation>
    <scope>NUCLEOTIDE SEQUENCE [LARGE SCALE GENOMIC DNA]</scope>
    <source>
        <strain evidence="1">S2_005_001_R2_27</strain>
    </source>
</reference>
<evidence type="ECO:0008006" key="3">
    <source>
        <dbReference type="Google" id="ProtNLM"/>
    </source>
</evidence>
<dbReference type="GO" id="GO:0003824">
    <property type="term" value="F:catalytic activity"/>
    <property type="evidence" value="ECO:0007669"/>
    <property type="project" value="UniProtKB-ARBA"/>
</dbReference>
<dbReference type="Proteomes" id="UP000248887">
    <property type="component" value="Unassembled WGS sequence"/>
</dbReference>
<dbReference type="Gene3D" id="3.90.226.10">
    <property type="entry name" value="2-enoyl-CoA Hydratase, Chain A, domain 1"/>
    <property type="match status" value="1"/>
</dbReference>
<dbReference type="GO" id="GO:0006635">
    <property type="term" value="P:fatty acid beta-oxidation"/>
    <property type="evidence" value="ECO:0007669"/>
    <property type="project" value="TreeGrafter"/>
</dbReference>
<evidence type="ECO:0000313" key="1">
    <source>
        <dbReference type="EMBL" id="PZQ82816.1"/>
    </source>
</evidence>
<comment type="caution">
    <text evidence="1">The sequence shown here is derived from an EMBL/GenBank/DDBJ whole genome shotgun (WGS) entry which is preliminary data.</text>
</comment>
<sequence>MKIETHGDGIYGVEFTRTADGNHVSSPQLIEFAAALDEVLAKPDLRAVIISGEGAHFCAGRVGAKGLTSAADVQADLNLILEVNNRLRSSPVPFIAAVEGKALGFGCGFSTQCDIAIAAEDAVFALPEMSHKLPPLIVLSYFTKFVPFKKAFELALTSRHFGAAEARDIGIVTEIVPPGSAMARAIAFARIIAGLDAESVTLLREFSRRVAGLGDDIEARNGVATMAIALAARAH</sequence>
<dbReference type="SUPFAM" id="SSF52096">
    <property type="entry name" value="ClpP/crotonase"/>
    <property type="match status" value="1"/>
</dbReference>
<accession>A0A2W5QZZ6</accession>
<dbReference type="Pfam" id="PF00378">
    <property type="entry name" value="ECH_1"/>
    <property type="match status" value="1"/>
</dbReference>
<dbReference type="PANTHER" id="PTHR11941">
    <property type="entry name" value="ENOYL-COA HYDRATASE-RELATED"/>
    <property type="match status" value="1"/>
</dbReference>
<dbReference type="AlphaFoldDB" id="A0A2W5QZZ6"/>
<protein>
    <recommendedName>
        <fullName evidence="3">Enoyl-CoA hydratase/isomerase family protein</fullName>
    </recommendedName>
</protein>
<dbReference type="InterPro" id="IPR029045">
    <property type="entry name" value="ClpP/crotonase-like_dom_sf"/>
</dbReference>